<sequence length="165" mass="18007">MTDIFAICDGCSKKYRVPSVERTYACKSCTGTVRPLGQAAPPAPVHATAIKGGPEVRRHKGPGFFTKLAGALAFWKRPEESDELSASITLDSMDWDVFGADPLDASEDPMKQPSLLRAGAPAQETEQQDPWRDGATAPRMPARDDHSPQESPDSVRSAFNDFDWD</sequence>
<dbReference type="RefSeq" id="WP_145194070.1">
    <property type="nucleotide sequence ID" value="NZ_CP036434.1"/>
</dbReference>
<organism evidence="2 3">
    <name type="scientific">Saltatorellus ferox</name>
    <dbReference type="NCBI Taxonomy" id="2528018"/>
    <lineage>
        <taxon>Bacteria</taxon>
        <taxon>Pseudomonadati</taxon>
        <taxon>Planctomycetota</taxon>
        <taxon>Planctomycetia</taxon>
        <taxon>Planctomycetia incertae sedis</taxon>
        <taxon>Saltatorellus</taxon>
    </lineage>
</organism>
<feature type="region of interest" description="Disordered" evidence="1">
    <location>
        <begin position="98"/>
        <end position="165"/>
    </location>
</feature>
<proteinExistence type="predicted"/>
<keyword evidence="3" id="KW-1185">Reference proteome</keyword>
<name>A0A518EKK7_9BACT</name>
<dbReference type="AlphaFoldDB" id="A0A518EKK7"/>
<evidence type="ECO:0000313" key="3">
    <source>
        <dbReference type="Proteomes" id="UP000320390"/>
    </source>
</evidence>
<dbReference type="Proteomes" id="UP000320390">
    <property type="component" value="Chromosome"/>
</dbReference>
<accession>A0A518EKK7</accession>
<reference evidence="2 3" key="1">
    <citation type="submission" date="2019-02" db="EMBL/GenBank/DDBJ databases">
        <title>Deep-cultivation of Planctomycetes and their phenomic and genomic characterization uncovers novel biology.</title>
        <authorList>
            <person name="Wiegand S."/>
            <person name="Jogler M."/>
            <person name="Boedeker C."/>
            <person name="Pinto D."/>
            <person name="Vollmers J."/>
            <person name="Rivas-Marin E."/>
            <person name="Kohn T."/>
            <person name="Peeters S.H."/>
            <person name="Heuer A."/>
            <person name="Rast P."/>
            <person name="Oberbeckmann S."/>
            <person name="Bunk B."/>
            <person name="Jeske O."/>
            <person name="Meyerdierks A."/>
            <person name="Storesund J.E."/>
            <person name="Kallscheuer N."/>
            <person name="Luecker S."/>
            <person name="Lage O.M."/>
            <person name="Pohl T."/>
            <person name="Merkel B.J."/>
            <person name="Hornburger P."/>
            <person name="Mueller R.-W."/>
            <person name="Bruemmer F."/>
            <person name="Labrenz M."/>
            <person name="Spormann A.M."/>
            <person name="Op den Camp H."/>
            <person name="Overmann J."/>
            <person name="Amann R."/>
            <person name="Jetten M.S.M."/>
            <person name="Mascher T."/>
            <person name="Medema M.H."/>
            <person name="Devos D.P."/>
            <person name="Kaster A.-K."/>
            <person name="Ovreas L."/>
            <person name="Rohde M."/>
            <person name="Galperin M.Y."/>
            <person name="Jogler C."/>
        </authorList>
    </citation>
    <scope>NUCLEOTIDE SEQUENCE [LARGE SCALE GENOMIC DNA]</scope>
    <source>
        <strain evidence="2 3">Poly30</strain>
    </source>
</reference>
<gene>
    <name evidence="2" type="ORF">Poly30_01070</name>
</gene>
<evidence type="ECO:0000313" key="2">
    <source>
        <dbReference type="EMBL" id="QDV04616.1"/>
    </source>
</evidence>
<protein>
    <submittedName>
        <fullName evidence="2">Uncharacterized protein</fullName>
    </submittedName>
</protein>
<dbReference type="EMBL" id="CP036434">
    <property type="protein sequence ID" value="QDV04616.1"/>
    <property type="molecule type" value="Genomic_DNA"/>
</dbReference>
<evidence type="ECO:0000256" key="1">
    <source>
        <dbReference type="SAM" id="MobiDB-lite"/>
    </source>
</evidence>